<keyword evidence="2" id="KW-1185">Reference proteome</keyword>
<organism evidence="1 2">
    <name type="scientific">Aspergillus brunneoviolaceus CBS 621.78</name>
    <dbReference type="NCBI Taxonomy" id="1450534"/>
    <lineage>
        <taxon>Eukaryota</taxon>
        <taxon>Fungi</taxon>
        <taxon>Dikarya</taxon>
        <taxon>Ascomycota</taxon>
        <taxon>Pezizomycotina</taxon>
        <taxon>Eurotiomycetes</taxon>
        <taxon>Eurotiomycetidae</taxon>
        <taxon>Eurotiales</taxon>
        <taxon>Aspergillaceae</taxon>
        <taxon>Aspergillus</taxon>
        <taxon>Aspergillus subgen. Circumdati</taxon>
    </lineage>
</organism>
<name>A0ACD1GKS0_9EURO</name>
<accession>A0ACD1GKS0</accession>
<proteinExistence type="predicted"/>
<reference evidence="1" key="1">
    <citation type="submission" date="2018-02" db="EMBL/GenBank/DDBJ databases">
        <title>The genomes of Aspergillus section Nigri reveals drivers in fungal speciation.</title>
        <authorList>
            <consortium name="DOE Joint Genome Institute"/>
            <person name="Vesth T.C."/>
            <person name="Nybo J."/>
            <person name="Theobald S."/>
            <person name="Brandl J."/>
            <person name="Frisvad J.C."/>
            <person name="Nielsen K.F."/>
            <person name="Lyhne E.K."/>
            <person name="Kogle M.E."/>
            <person name="Kuo A."/>
            <person name="Riley R."/>
            <person name="Clum A."/>
            <person name="Nolan M."/>
            <person name="Lipzen A."/>
            <person name="Salamov A."/>
            <person name="Henrissat B."/>
            <person name="Wiebenga A."/>
            <person name="De vries R.P."/>
            <person name="Grigoriev I.V."/>
            <person name="Mortensen U.H."/>
            <person name="Andersen M.R."/>
            <person name="Baker S.E."/>
        </authorList>
    </citation>
    <scope>NUCLEOTIDE SEQUENCE</scope>
    <source>
        <strain evidence="1">CBS 621.78</strain>
    </source>
</reference>
<dbReference type="Proteomes" id="UP000249057">
    <property type="component" value="Unassembled WGS sequence"/>
</dbReference>
<sequence length="82" mass="9561">MEYSISIELDVGHALHTRSKDLKSSEVDLHGGICPSDFGLCSCFLVCWWKFIPYFVVWVVEKSKNRDSMMKWEFGRDIHTSM</sequence>
<dbReference type="EMBL" id="KZ825316">
    <property type="protein sequence ID" value="RAH49866.1"/>
    <property type="molecule type" value="Genomic_DNA"/>
</dbReference>
<evidence type="ECO:0000313" key="2">
    <source>
        <dbReference type="Proteomes" id="UP000249057"/>
    </source>
</evidence>
<evidence type="ECO:0000313" key="1">
    <source>
        <dbReference type="EMBL" id="RAH49866.1"/>
    </source>
</evidence>
<protein>
    <submittedName>
        <fullName evidence="1">Uncharacterized protein</fullName>
    </submittedName>
</protein>
<gene>
    <name evidence="1" type="ORF">BO95DRAFT_439080</name>
</gene>